<evidence type="ECO:0000313" key="4">
    <source>
        <dbReference type="Proteomes" id="UP001107558"/>
    </source>
</evidence>
<dbReference type="EMBL" id="JADBJN010000004">
    <property type="protein sequence ID" value="KAG5668640.1"/>
    <property type="molecule type" value="Genomic_DNA"/>
</dbReference>
<feature type="signal peptide" evidence="2">
    <location>
        <begin position="1"/>
        <end position="19"/>
    </location>
</feature>
<sequence length="254" mass="29701">MNLLTSFLSIFILTRSSTSITFNCQFIDIEFCPTCIHQCKAINLIITKQNQTVTKIFTNNKESENIKVLKIHDQIVHHMPMGLENFFPYLSILQVWSCGLREITQNNIKVHENLHELSLSGNEIEILESNLFEKNLKISKIDFSRNRLKNVGFNLLLPLENLIFADFYANDCINDGSRNQKFMIISNLRKFCKPTNEMLMNDIKNLNEEVKKLKTEIKICEKFNKNHRCNEDNENIVGIDSLFPFFFVNDENRI</sequence>
<evidence type="ECO:0000256" key="2">
    <source>
        <dbReference type="SAM" id="SignalP"/>
    </source>
</evidence>
<evidence type="ECO:0008006" key="5">
    <source>
        <dbReference type="Google" id="ProtNLM"/>
    </source>
</evidence>
<feature type="coiled-coil region" evidence="1">
    <location>
        <begin position="196"/>
        <end position="223"/>
    </location>
</feature>
<keyword evidence="4" id="KW-1185">Reference proteome</keyword>
<evidence type="ECO:0000256" key="1">
    <source>
        <dbReference type="SAM" id="Coils"/>
    </source>
</evidence>
<evidence type="ECO:0000313" key="3">
    <source>
        <dbReference type="EMBL" id="KAG5668640.1"/>
    </source>
</evidence>
<reference evidence="3" key="1">
    <citation type="submission" date="2021-03" db="EMBL/GenBank/DDBJ databases">
        <title>Chromosome level genome of the anhydrobiotic midge Polypedilum vanderplanki.</title>
        <authorList>
            <person name="Yoshida Y."/>
            <person name="Kikawada T."/>
            <person name="Gusev O."/>
        </authorList>
    </citation>
    <scope>NUCLEOTIDE SEQUENCE</scope>
    <source>
        <strain evidence="3">NIAS01</strain>
        <tissue evidence="3">Whole body or cell culture</tissue>
    </source>
</reference>
<dbReference type="AlphaFoldDB" id="A0A9J6BG68"/>
<name>A0A9J6BG68_POLVA</name>
<dbReference type="Proteomes" id="UP001107558">
    <property type="component" value="Chromosome 4"/>
</dbReference>
<protein>
    <recommendedName>
        <fullName evidence="5">Leucine rich repeat protein</fullName>
    </recommendedName>
</protein>
<dbReference type="InterPro" id="IPR001611">
    <property type="entry name" value="Leu-rich_rpt"/>
</dbReference>
<dbReference type="OrthoDB" id="7782277at2759"/>
<organism evidence="3 4">
    <name type="scientific">Polypedilum vanderplanki</name>
    <name type="common">Sleeping chironomid midge</name>
    <dbReference type="NCBI Taxonomy" id="319348"/>
    <lineage>
        <taxon>Eukaryota</taxon>
        <taxon>Metazoa</taxon>
        <taxon>Ecdysozoa</taxon>
        <taxon>Arthropoda</taxon>
        <taxon>Hexapoda</taxon>
        <taxon>Insecta</taxon>
        <taxon>Pterygota</taxon>
        <taxon>Neoptera</taxon>
        <taxon>Endopterygota</taxon>
        <taxon>Diptera</taxon>
        <taxon>Nematocera</taxon>
        <taxon>Chironomoidea</taxon>
        <taxon>Chironomidae</taxon>
        <taxon>Chironominae</taxon>
        <taxon>Polypedilum</taxon>
        <taxon>Polypedilum</taxon>
    </lineage>
</organism>
<keyword evidence="1" id="KW-0175">Coiled coil</keyword>
<accession>A0A9J6BG68</accession>
<feature type="chain" id="PRO_5039897207" description="Leucine rich repeat protein" evidence="2">
    <location>
        <begin position="20"/>
        <end position="254"/>
    </location>
</feature>
<dbReference type="InterPro" id="IPR032675">
    <property type="entry name" value="LRR_dom_sf"/>
</dbReference>
<comment type="caution">
    <text evidence="3">The sequence shown here is derived from an EMBL/GenBank/DDBJ whole genome shotgun (WGS) entry which is preliminary data.</text>
</comment>
<dbReference type="SUPFAM" id="SSF52058">
    <property type="entry name" value="L domain-like"/>
    <property type="match status" value="1"/>
</dbReference>
<dbReference type="PROSITE" id="PS51450">
    <property type="entry name" value="LRR"/>
    <property type="match status" value="1"/>
</dbReference>
<keyword evidence="2" id="KW-0732">Signal</keyword>
<dbReference type="Gene3D" id="3.80.10.10">
    <property type="entry name" value="Ribonuclease Inhibitor"/>
    <property type="match status" value="1"/>
</dbReference>
<gene>
    <name evidence="3" type="ORF">PVAND_016575</name>
</gene>
<proteinExistence type="predicted"/>